<dbReference type="EC" id="3.6.4.13" evidence="5"/>
<dbReference type="SMART" id="SM00490">
    <property type="entry name" value="HELICc"/>
    <property type="match status" value="1"/>
</dbReference>
<keyword evidence="5" id="KW-0347">Helicase</keyword>
<dbReference type="EMBL" id="KZ308282">
    <property type="protein sequence ID" value="KAG8226460.1"/>
    <property type="molecule type" value="Genomic_DNA"/>
</dbReference>
<protein>
    <recommendedName>
        <fullName evidence="5">ATP-dependent RNA helicase</fullName>
        <ecNumber evidence="5">3.6.4.13</ecNumber>
    </recommendedName>
</protein>
<keyword evidence="4 5" id="KW-0694">RNA-binding</keyword>
<keyword evidence="3 5" id="KW-0067">ATP-binding</keyword>
<keyword evidence="8" id="KW-1185">Reference proteome</keyword>
<dbReference type="GO" id="GO:0005524">
    <property type="term" value="F:ATP binding"/>
    <property type="evidence" value="ECO:0007669"/>
    <property type="project" value="UniProtKB-UniRule"/>
</dbReference>
<dbReference type="GO" id="GO:0003724">
    <property type="term" value="F:RNA helicase activity"/>
    <property type="evidence" value="ECO:0007669"/>
    <property type="project" value="UniProtKB-EC"/>
</dbReference>
<name>A0A8K0NVW1_LADFU</name>
<evidence type="ECO:0000256" key="3">
    <source>
        <dbReference type="ARBA" id="ARBA00022840"/>
    </source>
</evidence>
<evidence type="ECO:0000313" key="8">
    <source>
        <dbReference type="Proteomes" id="UP000792457"/>
    </source>
</evidence>
<dbReference type="Gene3D" id="3.40.50.300">
    <property type="entry name" value="P-loop containing nucleotide triphosphate hydrolases"/>
    <property type="match status" value="1"/>
</dbReference>
<evidence type="ECO:0000256" key="1">
    <source>
        <dbReference type="ARBA" id="ARBA00022741"/>
    </source>
</evidence>
<proteinExistence type="inferred from homology"/>
<keyword evidence="1 5" id="KW-0547">Nucleotide-binding</keyword>
<reference evidence="7" key="1">
    <citation type="submission" date="2013-04" db="EMBL/GenBank/DDBJ databases">
        <authorList>
            <person name="Qu J."/>
            <person name="Murali S.C."/>
            <person name="Bandaranaike D."/>
            <person name="Bellair M."/>
            <person name="Blankenburg K."/>
            <person name="Chao H."/>
            <person name="Dinh H."/>
            <person name="Doddapaneni H."/>
            <person name="Downs B."/>
            <person name="Dugan-Rocha S."/>
            <person name="Elkadiri S."/>
            <person name="Gnanaolivu R.D."/>
            <person name="Hernandez B."/>
            <person name="Javaid M."/>
            <person name="Jayaseelan J.C."/>
            <person name="Lee S."/>
            <person name="Li M."/>
            <person name="Ming W."/>
            <person name="Munidasa M."/>
            <person name="Muniz J."/>
            <person name="Nguyen L."/>
            <person name="Ongeri F."/>
            <person name="Osuji N."/>
            <person name="Pu L.-L."/>
            <person name="Puazo M."/>
            <person name="Qu C."/>
            <person name="Quiroz J."/>
            <person name="Raj R."/>
            <person name="Weissenberger G."/>
            <person name="Xin Y."/>
            <person name="Zou X."/>
            <person name="Han Y."/>
            <person name="Richards S."/>
            <person name="Worley K."/>
            <person name="Muzny D."/>
            <person name="Gibbs R."/>
        </authorList>
    </citation>
    <scope>NUCLEOTIDE SEQUENCE</scope>
    <source>
        <strain evidence="7">Sampled in the wild</strain>
    </source>
</reference>
<dbReference type="PANTHER" id="PTHR24031">
    <property type="entry name" value="RNA HELICASE"/>
    <property type="match status" value="1"/>
</dbReference>
<comment type="caution">
    <text evidence="7">The sequence shown here is derived from an EMBL/GenBank/DDBJ whole genome shotgun (WGS) entry which is preliminary data.</text>
</comment>
<dbReference type="InterPro" id="IPR001650">
    <property type="entry name" value="Helicase_C-like"/>
</dbReference>
<evidence type="ECO:0000256" key="4">
    <source>
        <dbReference type="ARBA" id="ARBA00022884"/>
    </source>
</evidence>
<evidence type="ECO:0000313" key="7">
    <source>
        <dbReference type="EMBL" id="KAG8226460.1"/>
    </source>
</evidence>
<evidence type="ECO:0000256" key="5">
    <source>
        <dbReference type="RuleBase" id="RU365068"/>
    </source>
</evidence>
<dbReference type="InterPro" id="IPR027417">
    <property type="entry name" value="P-loop_NTPase"/>
</dbReference>
<gene>
    <name evidence="7" type="ORF">J437_LFUL003452</name>
</gene>
<dbReference type="GO" id="GO:0003723">
    <property type="term" value="F:RNA binding"/>
    <property type="evidence" value="ECO:0007669"/>
    <property type="project" value="UniProtKB-UniRule"/>
</dbReference>
<evidence type="ECO:0000259" key="6">
    <source>
        <dbReference type="PROSITE" id="PS51194"/>
    </source>
</evidence>
<dbReference type="AlphaFoldDB" id="A0A8K0NVW1"/>
<dbReference type="SUPFAM" id="SSF52540">
    <property type="entry name" value="P-loop containing nucleoside triphosphate hydrolases"/>
    <property type="match status" value="1"/>
</dbReference>
<dbReference type="CDD" id="cd18787">
    <property type="entry name" value="SF2_C_DEAD"/>
    <property type="match status" value="1"/>
</dbReference>
<dbReference type="Proteomes" id="UP000792457">
    <property type="component" value="Unassembled WGS sequence"/>
</dbReference>
<dbReference type="OrthoDB" id="4310724at2759"/>
<dbReference type="PROSITE" id="PS51194">
    <property type="entry name" value="HELICASE_CTER"/>
    <property type="match status" value="1"/>
</dbReference>
<dbReference type="GO" id="GO:0016787">
    <property type="term" value="F:hydrolase activity"/>
    <property type="evidence" value="ECO:0007669"/>
    <property type="project" value="UniProtKB-KW"/>
</dbReference>
<comment type="catalytic activity">
    <reaction evidence="5">
        <text>ATP + H2O = ADP + phosphate + H(+)</text>
        <dbReference type="Rhea" id="RHEA:13065"/>
        <dbReference type="ChEBI" id="CHEBI:15377"/>
        <dbReference type="ChEBI" id="CHEBI:15378"/>
        <dbReference type="ChEBI" id="CHEBI:30616"/>
        <dbReference type="ChEBI" id="CHEBI:43474"/>
        <dbReference type="ChEBI" id="CHEBI:456216"/>
        <dbReference type="EC" id="3.6.4.13"/>
    </reaction>
</comment>
<dbReference type="Pfam" id="PF00271">
    <property type="entry name" value="Helicase_C"/>
    <property type="match status" value="1"/>
</dbReference>
<sequence length="369" mass="41560">MLEAGHFQELKDLLERINKEGAGRRQNFVYSATLSLVHEVPKRIRGKIRRRQTPGQKLHSLAELIGLKDPKIVDVTPEGATAGGLVETRLTSSSLIDRDVRLASLLTYLAHSPFSAGSASASRTIVFCNSVGGVRRLGGLLTALQLSPYLLHAGMQQRQRLRSLERFSRGGILLATDVAARGLDLPLVDHVVHFQVPRTSETYVHRSGRTARANREGLSVLLVEPKEVPLYERLCRTLGKVNLVKERVRLAREVDFVEHQLRRSNAEGNWIQKTMKDADIILDEEEIPKKYNLDNPQLKKELKVKKKKLEALLRKTLLPMGFSPRYPTMNGKLEIPKIGAEVKTVDAVKSKLVEREKKKGSKWKRKQNS</sequence>
<comment type="function">
    <text evidence="5">RNA helicase.</text>
</comment>
<keyword evidence="2 5" id="KW-0378">Hydrolase</keyword>
<feature type="domain" description="Helicase C-terminal" evidence="6">
    <location>
        <begin position="101"/>
        <end position="255"/>
    </location>
</feature>
<evidence type="ECO:0000256" key="2">
    <source>
        <dbReference type="ARBA" id="ARBA00022801"/>
    </source>
</evidence>
<reference evidence="7" key="2">
    <citation type="submission" date="2017-10" db="EMBL/GenBank/DDBJ databases">
        <title>Ladona fulva Genome sequencing and assembly.</title>
        <authorList>
            <person name="Murali S."/>
            <person name="Richards S."/>
            <person name="Bandaranaike D."/>
            <person name="Bellair M."/>
            <person name="Blankenburg K."/>
            <person name="Chao H."/>
            <person name="Dinh H."/>
            <person name="Doddapaneni H."/>
            <person name="Dugan-Rocha S."/>
            <person name="Elkadiri S."/>
            <person name="Gnanaolivu R."/>
            <person name="Hernandez B."/>
            <person name="Skinner E."/>
            <person name="Javaid M."/>
            <person name="Lee S."/>
            <person name="Li M."/>
            <person name="Ming W."/>
            <person name="Munidasa M."/>
            <person name="Muniz J."/>
            <person name="Nguyen L."/>
            <person name="Hughes D."/>
            <person name="Osuji N."/>
            <person name="Pu L.-L."/>
            <person name="Puazo M."/>
            <person name="Qu C."/>
            <person name="Quiroz J."/>
            <person name="Raj R."/>
            <person name="Weissenberger G."/>
            <person name="Xin Y."/>
            <person name="Zou X."/>
            <person name="Han Y."/>
            <person name="Worley K."/>
            <person name="Muzny D."/>
            <person name="Gibbs R."/>
        </authorList>
    </citation>
    <scope>NUCLEOTIDE SEQUENCE</scope>
    <source>
        <strain evidence="7">Sampled in the wild</strain>
    </source>
</reference>
<comment type="domain">
    <text evidence="5">The Q motif is unique to and characteristic of the DEAD box family of RNA helicases and controls ATP binding and hydrolysis.</text>
</comment>
<comment type="similarity">
    <text evidence="5">Belongs to the DEAD box helicase family.</text>
</comment>
<accession>A0A8K0NVW1</accession>
<organism evidence="7 8">
    <name type="scientific">Ladona fulva</name>
    <name type="common">Scarce chaser dragonfly</name>
    <name type="synonym">Libellula fulva</name>
    <dbReference type="NCBI Taxonomy" id="123851"/>
    <lineage>
        <taxon>Eukaryota</taxon>
        <taxon>Metazoa</taxon>
        <taxon>Ecdysozoa</taxon>
        <taxon>Arthropoda</taxon>
        <taxon>Hexapoda</taxon>
        <taxon>Insecta</taxon>
        <taxon>Pterygota</taxon>
        <taxon>Palaeoptera</taxon>
        <taxon>Odonata</taxon>
        <taxon>Epiprocta</taxon>
        <taxon>Anisoptera</taxon>
        <taxon>Libelluloidea</taxon>
        <taxon>Libellulidae</taxon>
        <taxon>Ladona</taxon>
    </lineage>
</organism>